<protein>
    <submittedName>
        <fullName evidence="1">Kinase</fullName>
    </submittedName>
</protein>
<accession>A0A179S6A8</accession>
<organism evidence="1 2">
    <name type="scientific">Methylobacterium platani</name>
    <dbReference type="NCBI Taxonomy" id="427683"/>
    <lineage>
        <taxon>Bacteria</taxon>
        <taxon>Pseudomonadati</taxon>
        <taxon>Pseudomonadota</taxon>
        <taxon>Alphaproteobacteria</taxon>
        <taxon>Hyphomicrobiales</taxon>
        <taxon>Methylobacteriaceae</taxon>
        <taxon>Methylobacterium</taxon>
    </lineage>
</organism>
<dbReference type="AlphaFoldDB" id="A0A179S6A8"/>
<evidence type="ECO:0000313" key="2">
    <source>
        <dbReference type="Proteomes" id="UP000078316"/>
    </source>
</evidence>
<dbReference type="Gene3D" id="3.40.50.300">
    <property type="entry name" value="P-loop containing nucleotide triphosphate hydrolases"/>
    <property type="match status" value="1"/>
</dbReference>
<gene>
    <name evidence="1" type="ORF">A5481_18320</name>
</gene>
<proteinExistence type="predicted"/>
<dbReference type="EMBL" id="LWHQ01000037">
    <property type="protein sequence ID" value="OAS22806.1"/>
    <property type="molecule type" value="Genomic_DNA"/>
</dbReference>
<dbReference type="OrthoDB" id="3819922at2"/>
<name>A0A179S6A8_9HYPH</name>
<dbReference type="Proteomes" id="UP000078316">
    <property type="component" value="Unassembled WGS sequence"/>
</dbReference>
<sequence length="170" mass="17638">MLIVFAGLPGTGKTTISRAVAKALAATHLRVDVIEQAIRDAGVPAGAVGASGYGVAQALAGANLSDGRIVVADCVNPVAASRLGWRAVAARAGVRLVEVEVVCSDAEEHRRRVEGRVSDIPGLVPPSWEAIRRIDYEPWDGSRLVIDSATLSPSEAVAAVLGIVAQDRPD</sequence>
<dbReference type="RefSeq" id="WP_064504127.1">
    <property type="nucleotide sequence ID" value="NZ_LWHQ01000037.1"/>
</dbReference>
<dbReference type="SUPFAM" id="SSF52540">
    <property type="entry name" value="P-loop containing nucleoside triphosphate hydrolases"/>
    <property type="match status" value="1"/>
</dbReference>
<dbReference type="GO" id="GO:0016301">
    <property type="term" value="F:kinase activity"/>
    <property type="evidence" value="ECO:0007669"/>
    <property type="project" value="UniProtKB-KW"/>
</dbReference>
<dbReference type="PANTHER" id="PTHR37807:SF3">
    <property type="entry name" value="OS07G0160300 PROTEIN"/>
    <property type="match status" value="1"/>
</dbReference>
<evidence type="ECO:0000313" key="1">
    <source>
        <dbReference type="EMBL" id="OAS22806.1"/>
    </source>
</evidence>
<dbReference type="Pfam" id="PF13671">
    <property type="entry name" value="AAA_33"/>
    <property type="match status" value="1"/>
</dbReference>
<comment type="caution">
    <text evidence="1">The sequence shown here is derived from an EMBL/GenBank/DDBJ whole genome shotgun (WGS) entry which is preliminary data.</text>
</comment>
<keyword evidence="1" id="KW-0418">Kinase</keyword>
<dbReference type="PANTHER" id="PTHR37807">
    <property type="entry name" value="OS07G0160300 PROTEIN"/>
    <property type="match status" value="1"/>
</dbReference>
<dbReference type="STRING" id="427683.A5481_18320"/>
<reference evidence="1 2" key="1">
    <citation type="submission" date="2016-04" db="EMBL/GenBank/DDBJ databases">
        <authorList>
            <person name="Evans L.H."/>
            <person name="Alamgir A."/>
            <person name="Owens N."/>
            <person name="Weber N.D."/>
            <person name="Virtaneva K."/>
            <person name="Barbian K."/>
            <person name="Babar A."/>
            <person name="Rosenke K."/>
        </authorList>
    </citation>
    <scope>NUCLEOTIDE SEQUENCE [LARGE SCALE GENOMIC DNA]</scope>
    <source>
        <strain evidence="1 2">PMB02</strain>
    </source>
</reference>
<dbReference type="InterPro" id="IPR027417">
    <property type="entry name" value="P-loop_NTPase"/>
</dbReference>
<keyword evidence="1" id="KW-0808">Transferase</keyword>